<dbReference type="Proteomes" id="UP000306416">
    <property type="component" value="Unassembled WGS sequence"/>
</dbReference>
<name>A0A4S1CBI0_9BACT</name>
<gene>
    <name evidence="1" type="ORF">E4633_17100</name>
</gene>
<dbReference type="EMBL" id="SRSC01000004">
    <property type="protein sequence ID" value="TGU70715.1"/>
    <property type="molecule type" value="Genomic_DNA"/>
</dbReference>
<evidence type="ECO:0000313" key="1">
    <source>
        <dbReference type="EMBL" id="TGU70715.1"/>
    </source>
</evidence>
<protein>
    <recommendedName>
        <fullName evidence="3">Uracil-DNA glycosylase-like domain-containing protein</fullName>
    </recommendedName>
</protein>
<proteinExistence type="predicted"/>
<sequence length="246" mass="29041">MYDRVKEALASFYFTEIAALRKDNPFSEAQMHELSSPFLVSVPDTYLAADLKIMYVGKETNGWGGRNTFNDFIADLHGVEKMLQRYDHEITQEPRWNNRFFVEYKKIRKELCGNVRGSLLCNNLMKMDFKQDGKAYSRNSKDHSQHLLNFSKKLFVNELELLKPDFIIFATSHTYDSVLKKFIPNCDTIKVIEKKALWKFRSSGAVCYRTWHPQTIKYNSEKTISEYYQFIINDIKHETSKRQHTF</sequence>
<reference evidence="1 2" key="1">
    <citation type="submission" date="2019-04" db="EMBL/GenBank/DDBJ databases">
        <title>Geobacter oryzae sp. nov., ferric-reducing bacteria isolated from paddy soil.</title>
        <authorList>
            <person name="Xu Z."/>
            <person name="Masuda Y."/>
            <person name="Itoh H."/>
            <person name="Senoo K."/>
        </authorList>
    </citation>
    <scope>NUCLEOTIDE SEQUENCE [LARGE SCALE GENOMIC DNA]</scope>
    <source>
        <strain evidence="1 2">Red111</strain>
    </source>
</reference>
<evidence type="ECO:0000313" key="2">
    <source>
        <dbReference type="Proteomes" id="UP000306416"/>
    </source>
</evidence>
<dbReference type="AlphaFoldDB" id="A0A4S1CBI0"/>
<dbReference type="RefSeq" id="WP_135871984.1">
    <property type="nucleotide sequence ID" value="NZ_SRSC01000004.1"/>
</dbReference>
<comment type="caution">
    <text evidence="1">The sequence shown here is derived from an EMBL/GenBank/DDBJ whole genome shotgun (WGS) entry which is preliminary data.</text>
</comment>
<accession>A0A4S1CBI0</accession>
<keyword evidence="2" id="KW-1185">Reference proteome</keyword>
<evidence type="ECO:0008006" key="3">
    <source>
        <dbReference type="Google" id="ProtNLM"/>
    </source>
</evidence>
<organism evidence="1 2">
    <name type="scientific">Geomonas terrae</name>
    <dbReference type="NCBI Taxonomy" id="2562681"/>
    <lineage>
        <taxon>Bacteria</taxon>
        <taxon>Pseudomonadati</taxon>
        <taxon>Thermodesulfobacteriota</taxon>
        <taxon>Desulfuromonadia</taxon>
        <taxon>Geobacterales</taxon>
        <taxon>Geobacteraceae</taxon>
        <taxon>Geomonas</taxon>
    </lineage>
</organism>